<protein>
    <submittedName>
        <fullName evidence="1">Uncharacterized protein</fullName>
    </submittedName>
</protein>
<keyword evidence="2" id="KW-1185">Reference proteome</keyword>
<sequence length="279" mass="32063">MEATRDTTYAATHWLASSLDGLFGDEPFENSGKVSGYLRVNALWDEFYGSNVNVRFRLRADLPNLEGRAYAFIGQDNEREVVTDQPENFSREQLLIRENRREDQSFFAGLGYDVMDDVDFRIGFRGGLNVYVQARYRNQWALSPRDTLFFRESLFWSSKDSLGSTTVLDYEHALSRTLAARWSTSGTITRRSDGFEWHSGLGLFKELPGLRTAAVEAVVQGRTGSVDISNYGVRTSWRQPIYRDWLLGKVTLGHFWPKERETPSREESWAIGLTVDMYF</sequence>
<comment type="caution">
    <text evidence="1">The sequence shown here is derived from an EMBL/GenBank/DDBJ whole genome shotgun (WGS) entry which is preliminary data.</text>
</comment>
<proteinExistence type="predicted"/>
<dbReference type="STRING" id="1610491.AAV94_03780"/>
<dbReference type="AlphaFoldDB" id="A0A0U1Q1R2"/>
<organism evidence="1 2">
    <name type="scientific">Lampropedia cohaerens</name>
    <dbReference type="NCBI Taxonomy" id="1610491"/>
    <lineage>
        <taxon>Bacteria</taxon>
        <taxon>Pseudomonadati</taxon>
        <taxon>Pseudomonadota</taxon>
        <taxon>Betaproteobacteria</taxon>
        <taxon>Burkholderiales</taxon>
        <taxon>Comamonadaceae</taxon>
        <taxon>Lampropedia</taxon>
    </lineage>
</organism>
<dbReference type="Proteomes" id="UP000050580">
    <property type="component" value="Unassembled WGS sequence"/>
</dbReference>
<gene>
    <name evidence="1" type="ORF">AAV94_03780</name>
</gene>
<evidence type="ECO:0000313" key="2">
    <source>
        <dbReference type="Proteomes" id="UP000050580"/>
    </source>
</evidence>
<name>A0A0U1Q1R2_9BURK</name>
<evidence type="ECO:0000313" key="1">
    <source>
        <dbReference type="EMBL" id="KKW68693.1"/>
    </source>
</evidence>
<reference evidence="1 2" key="1">
    <citation type="submission" date="2015-05" db="EMBL/GenBank/DDBJ databases">
        <title>Draft genome sequence of Lampropedia sp. CT6, isolated from the microbial mat of a hot water spring, located at Manikaran, India.</title>
        <authorList>
            <person name="Tripathi C."/>
            <person name="Rani P."/>
            <person name="Mahato N.K."/>
            <person name="Lal R."/>
        </authorList>
    </citation>
    <scope>NUCLEOTIDE SEQUENCE [LARGE SCALE GENOMIC DNA]</scope>
    <source>
        <strain evidence="1 2">CT6</strain>
    </source>
</reference>
<accession>A0A0U1Q1R2</accession>
<dbReference type="EMBL" id="LBNQ01000016">
    <property type="protein sequence ID" value="KKW68693.1"/>
    <property type="molecule type" value="Genomic_DNA"/>
</dbReference>